<protein>
    <submittedName>
        <fullName evidence="3">Nicotinamidase-related amidase</fullName>
    </submittedName>
</protein>
<gene>
    <name evidence="3" type="ORF">SAMN02745126_03680</name>
</gene>
<organism evidence="3 4">
    <name type="scientific">Enhydrobacter aerosaccus</name>
    <dbReference type="NCBI Taxonomy" id="225324"/>
    <lineage>
        <taxon>Bacteria</taxon>
        <taxon>Pseudomonadati</taxon>
        <taxon>Pseudomonadota</taxon>
        <taxon>Alphaproteobacteria</taxon>
        <taxon>Hyphomicrobiales</taxon>
        <taxon>Enhydrobacter</taxon>
    </lineage>
</organism>
<keyword evidence="4" id="KW-1185">Reference proteome</keyword>
<accession>A0A1T4R8I9</accession>
<keyword evidence="1" id="KW-0378">Hydrolase</keyword>
<dbReference type="AlphaFoldDB" id="A0A1T4R8I9"/>
<dbReference type="STRING" id="225324.SAMN02745126_03680"/>
<dbReference type="InterPro" id="IPR000868">
    <property type="entry name" value="Isochorismatase-like_dom"/>
</dbReference>
<evidence type="ECO:0000259" key="2">
    <source>
        <dbReference type="Pfam" id="PF00857"/>
    </source>
</evidence>
<dbReference type="PANTHER" id="PTHR43540">
    <property type="entry name" value="PEROXYUREIDOACRYLATE/UREIDOACRYLATE AMIDOHYDROLASE-RELATED"/>
    <property type="match status" value="1"/>
</dbReference>
<evidence type="ECO:0000313" key="4">
    <source>
        <dbReference type="Proteomes" id="UP000190092"/>
    </source>
</evidence>
<dbReference type="PANTHER" id="PTHR43540:SF6">
    <property type="entry name" value="ISOCHORISMATASE-LIKE DOMAIN-CONTAINING PROTEIN"/>
    <property type="match status" value="1"/>
</dbReference>
<dbReference type="EMBL" id="FUWJ01000004">
    <property type="protein sequence ID" value="SKA12334.1"/>
    <property type="molecule type" value="Genomic_DNA"/>
</dbReference>
<reference evidence="4" key="1">
    <citation type="submission" date="2017-02" db="EMBL/GenBank/DDBJ databases">
        <authorList>
            <person name="Varghese N."/>
            <person name="Submissions S."/>
        </authorList>
    </citation>
    <scope>NUCLEOTIDE SEQUENCE [LARGE SCALE GENOMIC DNA]</scope>
    <source>
        <strain evidence="4">ATCC 27094</strain>
    </source>
</reference>
<proteinExistence type="predicted"/>
<dbReference type="Proteomes" id="UP000190092">
    <property type="component" value="Unassembled WGS sequence"/>
</dbReference>
<dbReference type="RefSeq" id="WP_231714853.1">
    <property type="nucleotide sequence ID" value="NZ_FUWJ01000004.1"/>
</dbReference>
<dbReference type="InterPro" id="IPR050272">
    <property type="entry name" value="Isochorismatase-like_hydrls"/>
</dbReference>
<evidence type="ECO:0000313" key="3">
    <source>
        <dbReference type="EMBL" id="SKA12334.1"/>
    </source>
</evidence>
<sequence>MTSGTMPFHLGRDAVHVAIDIQRVFAEPSPWHVPWMARTIPNVVAIASRHPDRTIFTRFIPPREAGEMPGAWRNYYRHWQALTRNVLDERLLDLVEPLRRLVPPARVCDKAVYSAFANRALGRWLGERSIGTLIISGGETDVCVLATVMAAIDRGFRVVLPTDALCSGNDASHDALLALFRQRFEHQIRTASTEEVLCSWE</sequence>
<evidence type="ECO:0000256" key="1">
    <source>
        <dbReference type="ARBA" id="ARBA00022801"/>
    </source>
</evidence>
<feature type="domain" description="Isochorismatase-like" evidence="2">
    <location>
        <begin position="15"/>
        <end position="191"/>
    </location>
</feature>
<dbReference type="Gene3D" id="3.40.50.850">
    <property type="entry name" value="Isochorismatase-like"/>
    <property type="match status" value="1"/>
</dbReference>
<name>A0A1T4R8I9_9HYPH</name>
<dbReference type="GO" id="GO:0016787">
    <property type="term" value="F:hydrolase activity"/>
    <property type="evidence" value="ECO:0007669"/>
    <property type="project" value="UniProtKB-KW"/>
</dbReference>
<dbReference type="SUPFAM" id="SSF52499">
    <property type="entry name" value="Isochorismatase-like hydrolases"/>
    <property type="match status" value="1"/>
</dbReference>
<dbReference type="Pfam" id="PF00857">
    <property type="entry name" value="Isochorismatase"/>
    <property type="match status" value="1"/>
</dbReference>
<dbReference type="CDD" id="cd00431">
    <property type="entry name" value="cysteine_hydrolases"/>
    <property type="match status" value="1"/>
</dbReference>
<dbReference type="InterPro" id="IPR036380">
    <property type="entry name" value="Isochorismatase-like_sf"/>
</dbReference>